<dbReference type="SUPFAM" id="SSF53187">
    <property type="entry name" value="Zn-dependent exopeptidases"/>
    <property type="match status" value="1"/>
</dbReference>
<dbReference type="CDD" id="cd03886">
    <property type="entry name" value="M20_Acy1"/>
    <property type="match status" value="1"/>
</dbReference>
<gene>
    <name evidence="2" type="ORF">GCM10009690_32800</name>
</gene>
<dbReference type="Pfam" id="PF07687">
    <property type="entry name" value="M20_dimer"/>
    <property type="match status" value="1"/>
</dbReference>
<reference evidence="3" key="1">
    <citation type="journal article" date="2019" name="Int. J. Syst. Evol. Microbiol.">
        <title>The Global Catalogue of Microorganisms (GCM) 10K type strain sequencing project: providing services to taxonomists for standard genome sequencing and annotation.</title>
        <authorList>
            <consortium name="The Broad Institute Genomics Platform"/>
            <consortium name="The Broad Institute Genome Sequencing Center for Infectious Disease"/>
            <person name="Wu L."/>
            <person name="Ma J."/>
        </authorList>
    </citation>
    <scope>NUCLEOTIDE SEQUENCE [LARGE SCALE GENOMIC DNA]</scope>
    <source>
        <strain evidence="3">JCM 13318</strain>
    </source>
</reference>
<dbReference type="InterPro" id="IPR036264">
    <property type="entry name" value="Bact_exopeptidase_dim_dom"/>
</dbReference>
<proteinExistence type="predicted"/>
<dbReference type="Proteomes" id="UP001500177">
    <property type="component" value="Unassembled WGS sequence"/>
</dbReference>
<comment type="caution">
    <text evidence="2">The sequence shown here is derived from an EMBL/GenBank/DDBJ whole genome shotgun (WGS) entry which is preliminary data.</text>
</comment>
<dbReference type="EMBL" id="BAAALX010000037">
    <property type="protein sequence ID" value="GAA1527281.1"/>
    <property type="molecule type" value="Genomic_DNA"/>
</dbReference>
<organism evidence="2 3">
    <name type="scientific">Brevibacterium permense</name>
    <dbReference type="NCBI Taxonomy" id="234834"/>
    <lineage>
        <taxon>Bacteria</taxon>
        <taxon>Bacillati</taxon>
        <taxon>Actinomycetota</taxon>
        <taxon>Actinomycetes</taxon>
        <taxon>Micrococcales</taxon>
        <taxon>Brevibacteriaceae</taxon>
        <taxon>Brevibacterium</taxon>
    </lineage>
</organism>
<feature type="domain" description="Peptidase M20 dimerisation" evidence="1">
    <location>
        <begin position="185"/>
        <end position="280"/>
    </location>
</feature>
<dbReference type="RefSeq" id="WP_173157910.1">
    <property type="nucleotide sequence ID" value="NZ_BAAALX010000037.1"/>
</dbReference>
<dbReference type="InterPro" id="IPR017439">
    <property type="entry name" value="Amidohydrolase"/>
</dbReference>
<dbReference type="Pfam" id="PF01546">
    <property type="entry name" value="Peptidase_M20"/>
    <property type="match status" value="1"/>
</dbReference>
<dbReference type="NCBIfam" id="TIGR01891">
    <property type="entry name" value="amidohydrolases"/>
    <property type="match status" value="1"/>
</dbReference>
<dbReference type="SUPFAM" id="SSF55031">
    <property type="entry name" value="Bacterial exopeptidase dimerisation domain"/>
    <property type="match status" value="1"/>
</dbReference>
<dbReference type="Gene3D" id="3.40.630.10">
    <property type="entry name" value="Zn peptidases"/>
    <property type="match status" value="1"/>
</dbReference>
<protein>
    <submittedName>
        <fullName evidence="2">M20 family metallopeptidase</fullName>
    </submittedName>
</protein>
<keyword evidence="3" id="KW-1185">Reference proteome</keyword>
<sequence length="394" mass="42238">MIPDFRADAAEILSELQTIRRDLHANPEVGTDLPRTQQAVLDAIDGLDLEITKGVAQSSVVAVLRGGKPGPTVLLRGDMDALPVNEETDYPFASTNGAMHACGHDLHTSGLIGAVRLLAARRDELPGSVIFMFQPNEEGDGGAKNMIDEGMLEAAGERPVAAYAIHVKPGTGGVFTTRPGPLMAGFISLEITMRGAGGHSSQPQFARDPVAPLTELAVALNTMTSRRFDVFDPVVMPVTQLRGSDANNVIPDTASLGACIRYLSPERVEQLRTEITRIADGIASAHGCRAEITFEPGFPVTTNDTEEAAWTAQQLTSVYGPDRYEEMPNPEMGSEDFSFVLNEVPGAYVYLATTPEGVDPESEDNHSPRVKFDDTWLGDSAAALAHLAFARLAR</sequence>
<dbReference type="PIRSF" id="PIRSF005962">
    <property type="entry name" value="Pept_M20D_amidohydro"/>
    <property type="match status" value="1"/>
</dbReference>
<accession>A0ABP4LP78</accession>
<dbReference type="Gene3D" id="3.30.70.360">
    <property type="match status" value="1"/>
</dbReference>
<dbReference type="InterPro" id="IPR002933">
    <property type="entry name" value="Peptidase_M20"/>
</dbReference>
<name>A0ABP4LP78_9MICO</name>
<dbReference type="PANTHER" id="PTHR11014">
    <property type="entry name" value="PEPTIDASE M20 FAMILY MEMBER"/>
    <property type="match status" value="1"/>
</dbReference>
<evidence type="ECO:0000313" key="3">
    <source>
        <dbReference type="Proteomes" id="UP001500177"/>
    </source>
</evidence>
<dbReference type="PANTHER" id="PTHR11014:SF63">
    <property type="entry name" value="METALLOPEPTIDASE, PUTATIVE (AFU_ORTHOLOGUE AFUA_6G09600)-RELATED"/>
    <property type="match status" value="1"/>
</dbReference>
<dbReference type="InterPro" id="IPR011650">
    <property type="entry name" value="Peptidase_M20_dimer"/>
</dbReference>
<evidence type="ECO:0000313" key="2">
    <source>
        <dbReference type="EMBL" id="GAA1527281.1"/>
    </source>
</evidence>
<evidence type="ECO:0000259" key="1">
    <source>
        <dbReference type="Pfam" id="PF07687"/>
    </source>
</evidence>